<evidence type="ECO:0000313" key="2">
    <source>
        <dbReference type="Proteomes" id="UP000321378"/>
    </source>
</evidence>
<sequence>MNKELKKIIYFDENSATDLVYVKFDGKVLETHTNKKTNYIMSSFFFKKKQKIFLKNLCKFLHNKIDNLII</sequence>
<accession>A0A510KPR7</accession>
<dbReference type="EMBL" id="AP019840">
    <property type="protein sequence ID" value="BBM53676.1"/>
    <property type="molecule type" value="Genomic_DNA"/>
</dbReference>
<organism evidence="1 2">
    <name type="scientific">Leptotrichia trevisanii</name>
    <dbReference type="NCBI Taxonomy" id="109328"/>
    <lineage>
        <taxon>Bacteria</taxon>
        <taxon>Fusobacteriati</taxon>
        <taxon>Fusobacteriota</taxon>
        <taxon>Fusobacteriia</taxon>
        <taxon>Fusobacteriales</taxon>
        <taxon>Leptotrichiaceae</taxon>
        <taxon>Leptotrichia</taxon>
    </lineage>
</organism>
<dbReference type="RefSeq" id="WP_146997690.1">
    <property type="nucleotide sequence ID" value="NZ_AP019840.1"/>
</dbReference>
<proteinExistence type="predicted"/>
<name>A0A510KPR7_9FUSO</name>
<evidence type="ECO:0000313" key="1">
    <source>
        <dbReference type="EMBL" id="BBM53676.1"/>
    </source>
</evidence>
<reference evidence="1 2" key="1">
    <citation type="submission" date="2019-07" db="EMBL/GenBank/DDBJ databases">
        <title>Complete Genome Sequence of Leptotrichia trevisanii Strain JMUB3935.</title>
        <authorList>
            <person name="Watanabe S."/>
            <person name="Cui L."/>
        </authorList>
    </citation>
    <scope>NUCLEOTIDE SEQUENCE [LARGE SCALE GENOMIC DNA]</scope>
    <source>
        <strain evidence="1 2">JMUB3935</strain>
    </source>
</reference>
<gene>
    <name evidence="1" type="ORF">JMUB3935_2687</name>
</gene>
<dbReference type="Proteomes" id="UP000321378">
    <property type="component" value="Chromosome"/>
</dbReference>
<dbReference type="AlphaFoldDB" id="A0A510KPR7"/>
<protein>
    <submittedName>
        <fullName evidence="1">Uncharacterized protein</fullName>
    </submittedName>
</protein>